<dbReference type="AlphaFoldDB" id="A0A8H4VPG1"/>
<protein>
    <submittedName>
        <fullName evidence="2">Uncharacterized protein</fullName>
    </submittedName>
</protein>
<feature type="region of interest" description="Disordered" evidence="1">
    <location>
        <begin position="287"/>
        <end position="476"/>
    </location>
</feature>
<feature type="compositionally biased region" description="Low complexity" evidence="1">
    <location>
        <begin position="559"/>
        <end position="572"/>
    </location>
</feature>
<organism evidence="2 3">
    <name type="scientific">Agrocybe pediades</name>
    <dbReference type="NCBI Taxonomy" id="84607"/>
    <lineage>
        <taxon>Eukaryota</taxon>
        <taxon>Fungi</taxon>
        <taxon>Dikarya</taxon>
        <taxon>Basidiomycota</taxon>
        <taxon>Agaricomycotina</taxon>
        <taxon>Agaricomycetes</taxon>
        <taxon>Agaricomycetidae</taxon>
        <taxon>Agaricales</taxon>
        <taxon>Agaricineae</taxon>
        <taxon>Strophariaceae</taxon>
        <taxon>Agrocybe</taxon>
    </lineage>
</organism>
<feature type="compositionally biased region" description="Pro residues" evidence="1">
    <location>
        <begin position="777"/>
        <end position="796"/>
    </location>
</feature>
<feature type="region of interest" description="Disordered" evidence="1">
    <location>
        <begin position="545"/>
        <end position="576"/>
    </location>
</feature>
<gene>
    <name evidence="2" type="ORF">D9613_006284</name>
</gene>
<reference evidence="2 3" key="1">
    <citation type="submission" date="2019-12" db="EMBL/GenBank/DDBJ databases">
        <authorList>
            <person name="Floudas D."/>
            <person name="Bentzer J."/>
            <person name="Ahren D."/>
            <person name="Johansson T."/>
            <person name="Persson P."/>
            <person name="Tunlid A."/>
        </authorList>
    </citation>
    <scope>NUCLEOTIDE SEQUENCE [LARGE SCALE GENOMIC DNA]</scope>
    <source>
        <strain evidence="2 3">CBS 102.39</strain>
    </source>
</reference>
<name>A0A8H4VPG1_9AGAR</name>
<accession>A0A8H4VPG1</accession>
<evidence type="ECO:0000313" key="2">
    <source>
        <dbReference type="EMBL" id="KAF4617473.1"/>
    </source>
</evidence>
<evidence type="ECO:0000313" key="3">
    <source>
        <dbReference type="Proteomes" id="UP000521872"/>
    </source>
</evidence>
<feature type="compositionally biased region" description="Polar residues" evidence="1">
    <location>
        <begin position="659"/>
        <end position="676"/>
    </location>
</feature>
<feature type="compositionally biased region" description="Low complexity" evidence="1">
    <location>
        <begin position="797"/>
        <end position="830"/>
    </location>
</feature>
<feature type="compositionally biased region" description="Low complexity" evidence="1">
    <location>
        <begin position="293"/>
        <end position="304"/>
    </location>
</feature>
<dbReference type="Proteomes" id="UP000521872">
    <property type="component" value="Unassembled WGS sequence"/>
</dbReference>
<feature type="region of interest" description="Disordered" evidence="1">
    <location>
        <begin position="655"/>
        <end position="691"/>
    </location>
</feature>
<keyword evidence="3" id="KW-1185">Reference proteome</keyword>
<feature type="compositionally biased region" description="Basic and acidic residues" evidence="1">
    <location>
        <begin position="545"/>
        <end position="558"/>
    </location>
</feature>
<proteinExistence type="predicted"/>
<feature type="compositionally biased region" description="Low complexity" evidence="1">
    <location>
        <begin position="438"/>
        <end position="448"/>
    </location>
</feature>
<evidence type="ECO:0000256" key="1">
    <source>
        <dbReference type="SAM" id="MobiDB-lite"/>
    </source>
</evidence>
<feature type="compositionally biased region" description="Basic and acidic residues" evidence="1">
    <location>
        <begin position="449"/>
        <end position="465"/>
    </location>
</feature>
<sequence>MEDLYSPVSALPLAAFTPHGAHQHSYDPEEFIEVEDCLVDLEIYDEFARQTLWTTSQAMLNFREMKDKSLCDACAKSSEECLMAEPQFGHRCLACSKKQVACSWRGDILIRASMEEFYLTDEEAKSVYEQWCNSGAKDPEQDAEGEIDEEHHRPHTEVIFVPQKEDAVQIDTQDPTVESTQDASMHGEPNDNSTMIPAVHEDVTQQIDTVSLQPEDPAVAGSQEEVMQVEPAVLQSDNPTIILAVHEEVTQQNDTANTQPEDPVVVNSEEEAMHVDPSTTVAAAEEVTQQNGSANSLPAESSSSQDRVVKEEDMQVDSLLASGSRPKRIPKPSVKVRAVLESQSVRIDGRRRKRKNKVEVPSASAPLPKPTKSMSTAKEKGKGKEKEVSSDVERRELGEGERARKRARTDASALAPSTSQEEGMVNVRAEELQNETIPAYSSASQPSSSREKGAAKKAWEPHPDGHTIASWANPKSPHVPIPVEQYHPPFPPAHDIKEQFEIVQGQYIRLYAEFVKAMDCLKERDELVERLQDELASSKAALDRLKVSSERRAQEKRNGSSSNDSAPSGSEGKNQFNDSQEEIALLTYECEMLKHDNARLVRQVGDLQYQIHYQQYYQPQPQAEQQPLMQPSMWVEDPAKVISTLVEMTKQRMAEIQPEQEQFSRSQSQAGPSRTNSSSSAVVVPPNHDPALYVQTLPSQQAGQSQAVKCTLHQEETHSVIQYPGYHDIMTVANGQKRAMDVSLDADVPRVASVSASNPQYAAPSDEGNVGSDEKPPPPLPPRPSTTRKVPPPAPPAAATAAPAPAATATTTTPPTAIPAPASAATTAAALSNTSSPATVTTAPTHPLLVTYPPQGSCGRLNPPALIFVATFKFVYQQPEDAK</sequence>
<comment type="caution">
    <text evidence="2">The sequence shown here is derived from an EMBL/GenBank/DDBJ whole genome shotgun (WGS) entry which is preliminary data.</text>
</comment>
<dbReference type="EMBL" id="JAACJL010000030">
    <property type="protein sequence ID" value="KAF4617473.1"/>
    <property type="molecule type" value="Genomic_DNA"/>
</dbReference>
<feature type="compositionally biased region" description="Basic and acidic residues" evidence="1">
    <location>
        <begin position="377"/>
        <end position="402"/>
    </location>
</feature>
<feature type="region of interest" description="Disordered" evidence="1">
    <location>
        <begin position="134"/>
        <end position="154"/>
    </location>
</feature>
<feature type="region of interest" description="Disordered" evidence="1">
    <location>
        <begin position="755"/>
        <end position="830"/>
    </location>
</feature>